<evidence type="ECO:0000256" key="6">
    <source>
        <dbReference type="ARBA" id="ARBA00022806"/>
    </source>
</evidence>
<evidence type="ECO:0000259" key="12">
    <source>
        <dbReference type="PROSITE" id="PS51192"/>
    </source>
</evidence>
<dbReference type="HAMAP" id="MF_00983">
    <property type="entry name" value="PriA"/>
    <property type="match status" value="1"/>
</dbReference>
<gene>
    <name evidence="11" type="primary">priA</name>
    <name evidence="13" type="ORF">WAT24_01890</name>
</gene>
<dbReference type="InterPro" id="IPR040498">
    <property type="entry name" value="PriA_CRR"/>
</dbReference>
<accession>A0ABU8J7J9</accession>
<keyword evidence="2 11" id="KW-0235">DNA replication</keyword>
<evidence type="ECO:0000256" key="5">
    <source>
        <dbReference type="ARBA" id="ARBA00022801"/>
    </source>
</evidence>
<keyword evidence="4 11" id="KW-0547">Nucleotide-binding</keyword>
<comment type="function">
    <text evidence="11">Initiates the restart of stalled replication forks, which reloads the replicative helicase on sites other than the origin of replication. Recognizes and binds to abandoned replication forks and remodels them to uncover a helicase loading site. Promotes assembly of the primosome at these replication forks.</text>
</comment>
<keyword evidence="6 11" id="KW-0347">Helicase</keyword>
<evidence type="ECO:0000256" key="8">
    <source>
        <dbReference type="ARBA" id="ARBA00022840"/>
    </source>
</evidence>
<evidence type="ECO:0000256" key="4">
    <source>
        <dbReference type="ARBA" id="ARBA00022741"/>
    </source>
</evidence>
<keyword evidence="10 11" id="KW-0413">Isomerase</keyword>
<dbReference type="SMART" id="SM00487">
    <property type="entry name" value="DEXDc"/>
    <property type="match status" value="1"/>
</dbReference>
<dbReference type="InterPro" id="IPR041222">
    <property type="entry name" value="PriA_3primeBD"/>
</dbReference>
<dbReference type="InterPro" id="IPR014001">
    <property type="entry name" value="Helicase_ATP-bd"/>
</dbReference>
<feature type="binding site" evidence="11">
    <location>
        <position position="428"/>
    </location>
    <ligand>
        <name>Zn(2+)</name>
        <dbReference type="ChEBI" id="CHEBI:29105"/>
        <label>1</label>
    </ligand>
</feature>
<dbReference type="InterPro" id="IPR042115">
    <property type="entry name" value="PriA_3primeBD_sf"/>
</dbReference>
<dbReference type="Gene3D" id="3.40.1440.60">
    <property type="entry name" value="PriA, 3(prime) DNA-binding domain"/>
    <property type="match status" value="1"/>
</dbReference>
<dbReference type="Pfam" id="PF18319">
    <property type="entry name" value="Zn_ribbon_PriA"/>
    <property type="match status" value="1"/>
</dbReference>
<evidence type="ECO:0000256" key="11">
    <source>
        <dbReference type="HAMAP-Rule" id="MF_00983"/>
    </source>
</evidence>
<name>A0ABU8J7J9_9GAMM</name>
<protein>
    <recommendedName>
        <fullName evidence="11">Replication restart protein PriA</fullName>
    </recommendedName>
    <alternativeName>
        <fullName evidence="11">ATP-dependent DNA helicase PriA</fullName>
        <ecNumber evidence="11">5.6.2.4</ecNumber>
    </alternativeName>
    <alternativeName>
        <fullName evidence="11">DNA 3'-5' helicase PriA</fullName>
    </alternativeName>
</protein>
<dbReference type="GO" id="GO:0016787">
    <property type="term" value="F:hydrolase activity"/>
    <property type="evidence" value="ECO:0007669"/>
    <property type="project" value="UniProtKB-KW"/>
</dbReference>
<dbReference type="InterPro" id="IPR005259">
    <property type="entry name" value="PriA"/>
</dbReference>
<dbReference type="NCBIfam" id="NF004067">
    <property type="entry name" value="PRK05580.1-4"/>
    <property type="match status" value="1"/>
</dbReference>
<keyword evidence="14" id="KW-1185">Reference proteome</keyword>
<feature type="binding site" evidence="11">
    <location>
        <position position="437"/>
    </location>
    <ligand>
        <name>Zn(2+)</name>
        <dbReference type="ChEBI" id="CHEBI:29105"/>
        <label>2</label>
    </ligand>
</feature>
<keyword evidence="3 11" id="KW-0479">Metal-binding</keyword>
<feature type="binding site" evidence="11">
    <location>
        <position position="458"/>
    </location>
    <ligand>
        <name>Zn(2+)</name>
        <dbReference type="ChEBI" id="CHEBI:29105"/>
        <label>2</label>
    </ligand>
</feature>
<evidence type="ECO:0000256" key="7">
    <source>
        <dbReference type="ARBA" id="ARBA00022833"/>
    </source>
</evidence>
<dbReference type="EMBL" id="JBBBNY010000001">
    <property type="protein sequence ID" value="MEI7035503.1"/>
    <property type="molecule type" value="Genomic_DNA"/>
</dbReference>
<comment type="similarity">
    <text evidence="11">Belongs to the helicase family. PriA subfamily.</text>
</comment>
<feature type="domain" description="Helicase ATP-binding" evidence="12">
    <location>
        <begin position="203"/>
        <end position="369"/>
    </location>
</feature>
<dbReference type="Proteomes" id="UP001381174">
    <property type="component" value="Unassembled WGS sequence"/>
</dbReference>
<dbReference type="RefSeq" id="WP_336806110.1">
    <property type="nucleotide sequence ID" value="NZ_JBBBNY010000001.1"/>
</dbReference>
<feature type="binding site" evidence="11">
    <location>
        <position position="468"/>
    </location>
    <ligand>
        <name>Zn(2+)</name>
        <dbReference type="ChEBI" id="CHEBI:29105"/>
        <label>1</label>
    </ligand>
</feature>
<dbReference type="Pfam" id="PF00271">
    <property type="entry name" value="Helicase_C"/>
    <property type="match status" value="1"/>
</dbReference>
<organism evidence="13 14">
    <name type="scientific">Fulvimonas yonginensis</name>
    <dbReference type="NCBI Taxonomy" id="1495200"/>
    <lineage>
        <taxon>Bacteria</taxon>
        <taxon>Pseudomonadati</taxon>
        <taxon>Pseudomonadota</taxon>
        <taxon>Gammaproteobacteria</taxon>
        <taxon>Lysobacterales</taxon>
        <taxon>Rhodanobacteraceae</taxon>
        <taxon>Fulvimonas</taxon>
    </lineage>
</organism>
<dbReference type="EC" id="5.6.2.4" evidence="11"/>
<keyword evidence="1 11" id="KW-0639">Primosome</keyword>
<evidence type="ECO:0000256" key="1">
    <source>
        <dbReference type="ARBA" id="ARBA00022515"/>
    </source>
</evidence>
<feature type="binding site" evidence="11">
    <location>
        <position position="455"/>
    </location>
    <ligand>
        <name>Zn(2+)</name>
        <dbReference type="ChEBI" id="CHEBI:29105"/>
        <label>2</label>
    </ligand>
</feature>
<sequence>MPAVVRVALPVPLARLFDYLPPAGGVTVGSRVLVPFGRKKMVGVVVAAGVEAEVAGARLKSVLRVLDQAPLLDAELMQTLAWAADYWLAAPGEAYANALPLALREARPLPATSEPRWAITTAGRSARDAGSRRGASRALLDALAELPLGAADLDVRLPGWRAAARRLLAAGLVEQRATVPAAAAPASAPPLSGEQQAAVDAVAGAFGRFQPFLLDGVTGSGKTEVYLALIAQALASGRQVLLLVPEIGLAPQTVRRLRDRLGVPVEVIHSNLAEGERARAWLRARNGEARVVLGTRSAVFTPLPQAGLIVVDEEHDGAYKQQEGFRYHARDLALVRGRALGVPVLLGSATPSLESLANVEAGRYRALHLRARPSAVHPPQVRIVDMRAQRLDHGLSPALLAAVDETVARGEQALVFRNRRGYAPVLLCHACGWHAECPRCERPLTLHAQRRALVCHHCDRNAAIPPACPACGDAELKPQGQGTERLEEALAARFPLVPVLRIDRETTRRRDAFEQLLEGLREDAPAILVGTQMLAKGHDLPNLTLVAIVGVDEGLHSLDFRAGERLAQLVVQVAGRAGRARKPGRVLLQTHHPEHPLLRGLLAHGYAAAAQALLAERRQATLPPYAHQVLLRVEAHQRVTVDAFLAEAYAALPVDPALRVAGPMPAPMPLRAGRHRGQLLLEADTRGPLHAVLRAWQQALAGLPSTRRVRWSLDVDPIDLY</sequence>
<reference evidence="13 14" key="1">
    <citation type="journal article" date="2014" name="Int. J. Syst. Evol. Microbiol.">
        <title>Fulvimonas yonginensis sp. nov., isolated from greenhouse soil, and emended description of the genus Fulvimonas.</title>
        <authorList>
            <person name="Ahn J.H."/>
            <person name="Kim S.J."/>
            <person name="Weon H.Y."/>
            <person name="Hong S.B."/>
            <person name="Seok S.J."/>
            <person name="Kwon S.W."/>
        </authorList>
    </citation>
    <scope>NUCLEOTIDE SEQUENCE [LARGE SCALE GENOMIC DNA]</scope>
    <source>
        <strain evidence="13 14">KACC 16952</strain>
    </source>
</reference>
<dbReference type="Pfam" id="PF18074">
    <property type="entry name" value="PriA_C"/>
    <property type="match status" value="1"/>
</dbReference>
<evidence type="ECO:0000256" key="10">
    <source>
        <dbReference type="ARBA" id="ARBA00023235"/>
    </source>
</evidence>
<comment type="caution">
    <text evidence="13">The sequence shown here is derived from an EMBL/GenBank/DDBJ whole genome shotgun (WGS) entry which is preliminary data.</text>
</comment>
<keyword evidence="5 11" id="KW-0378">Hydrolase</keyword>
<keyword evidence="9 11" id="KW-0238">DNA-binding</keyword>
<feature type="binding site" evidence="11">
    <location>
        <position position="471"/>
    </location>
    <ligand>
        <name>Zn(2+)</name>
        <dbReference type="ChEBI" id="CHEBI:29105"/>
        <label>1</label>
    </ligand>
</feature>
<dbReference type="Pfam" id="PF00270">
    <property type="entry name" value="DEAD"/>
    <property type="match status" value="1"/>
</dbReference>
<dbReference type="InterPro" id="IPR011545">
    <property type="entry name" value="DEAD/DEAH_box_helicase_dom"/>
</dbReference>
<dbReference type="NCBIfam" id="TIGR00595">
    <property type="entry name" value="priA"/>
    <property type="match status" value="1"/>
</dbReference>
<evidence type="ECO:0000256" key="2">
    <source>
        <dbReference type="ARBA" id="ARBA00022705"/>
    </source>
</evidence>
<feature type="binding site" evidence="11">
    <location>
        <position position="431"/>
    </location>
    <ligand>
        <name>Zn(2+)</name>
        <dbReference type="ChEBI" id="CHEBI:29105"/>
        <label>1</label>
    </ligand>
</feature>
<dbReference type="PROSITE" id="PS51192">
    <property type="entry name" value="HELICASE_ATP_BIND_1"/>
    <property type="match status" value="1"/>
</dbReference>
<evidence type="ECO:0000256" key="3">
    <source>
        <dbReference type="ARBA" id="ARBA00022723"/>
    </source>
</evidence>
<dbReference type="InterPro" id="IPR027417">
    <property type="entry name" value="P-loop_NTPase"/>
</dbReference>
<keyword evidence="8 11" id="KW-0067">ATP-binding</keyword>
<comment type="cofactor">
    <cofactor evidence="11">
        <name>Zn(2+)</name>
        <dbReference type="ChEBI" id="CHEBI:29105"/>
    </cofactor>
    <text evidence="11">Binds 2 zinc ions per subunit.</text>
</comment>
<dbReference type="PANTHER" id="PTHR30580">
    <property type="entry name" value="PRIMOSOMAL PROTEIN N"/>
    <property type="match status" value="1"/>
</dbReference>
<proteinExistence type="inferred from homology"/>
<dbReference type="PANTHER" id="PTHR30580:SF0">
    <property type="entry name" value="PRIMOSOMAL PROTEIN N"/>
    <property type="match status" value="1"/>
</dbReference>
<dbReference type="Pfam" id="PF17764">
    <property type="entry name" value="PriA_3primeBD"/>
    <property type="match status" value="1"/>
</dbReference>
<dbReference type="InterPro" id="IPR041236">
    <property type="entry name" value="PriA_C"/>
</dbReference>
<evidence type="ECO:0000313" key="13">
    <source>
        <dbReference type="EMBL" id="MEI7035503.1"/>
    </source>
</evidence>
<keyword evidence="7 11" id="KW-0862">Zinc</keyword>
<dbReference type="Gene3D" id="3.40.50.300">
    <property type="entry name" value="P-loop containing nucleotide triphosphate hydrolases"/>
    <property type="match status" value="2"/>
</dbReference>
<comment type="subunit">
    <text evidence="11">Component of the replication restart primosome.</text>
</comment>
<dbReference type="InterPro" id="IPR001650">
    <property type="entry name" value="Helicase_C-like"/>
</dbReference>
<dbReference type="CDD" id="cd17929">
    <property type="entry name" value="DEXHc_priA"/>
    <property type="match status" value="1"/>
</dbReference>
<dbReference type="CDD" id="cd18804">
    <property type="entry name" value="SF2_C_priA"/>
    <property type="match status" value="1"/>
</dbReference>
<feature type="binding site" evidence="11">
    <location>
        <position position="440"/>
    </location>
    <ligand>
        <name>Zn(2+)</name>
        <dbReference type="ChEBI" id="CHEBI:29105"/>
        <label>2</label>
    </ligand>
</feature>
<dbReference type="SUPFAM" id="SSF52540">
    <property type="entry name" value="P-loop containing nucleoside triphosphate hydrolases"/>
    <property type="match status" value="2"/>
</dbReference>
<evidence type="ECO:0000256" key="9">
    <source>
        <dbReference type="ARBA" id="ARBA00023125"/>
    </source>
</evidence>
<dbReference type="SMART" id="SM00490">
    <property type="entry name" value="HELICc"/>
    <property type="match status" value="1"/>
</dbReference>
<comment type="catalytic activity">
    <reaction evidence="11">
        <text>Couples ATP hydrolysis with the unwinding of duplex DNA by translocating in the 3'-5' direction.</text>
        <dbReference type="EC" id="5.6.2.4"/>
    </reaction>
</comment>
<evidence type="ECO:0000313" key="14">
    <source>
        <dbReference type="Proteomes" id="UP001381174"/>
    </source>
</evidence>
<comment type="catalytic activity">
    <reaction evidence="11">
        <text>ATP + H2O = ADP + phosphate + H(+)</text>
        <dbReference type="Rhea" id="RHEA:13065"/>
        <dbReference type="ChEBI" id="CHEBI:15377"/>
        <dbReference type="ChEBI" id="CHEBI:15378"/>
        <dbReference type="ChEBI" id="CHEBI:30616"/>
        <dbReference type="ChEBI" id="CHEBI:43474"/>
        <dbReference type="ChEBI" id="CHEBI:456216"/>
        <dbReference type="EC" id="5.6.2.4"/>
    </reaction>
</comment>